<dbReference type="STRING" id="56107.Cylst_5953"/>
<dbReference type="AlphaFoldDB" id="K9X5Z6"/>
<dbReference type="InterPro" id="IPR029063">
    <property type="entry name" value="SAM-dependent_MTases_sf"/>
</dbReference>
<evidence type="ECO:0000313" key="1">
    <source>
        <dbReference type="EMBL" id="AFZ27928.1"/>
    </source>
</evidence>
<keyword evidence="2" id="KW-1185">Reference proteome</keyword>
<protein>
    <recommendedName>
        <fullName evidence="3">Methyltransferase family protein</fullName>
    </recommendedName>
</protein>
<evidence type="ECO:0008006" key="3">
    <source>
        <dbReference type="Google" id="ProtNLM"/>
    </source>
</evidence>
<dbReference type="Pfam" id="PF13489">
    <property type="entry name" value="Methyltransf_23"/>
    <property type="match status" value="1"/>
</dbReference>
<reference evidence="1 2" key="1">
    <citation type="submission" date="2012-06" db="EMBL/GenBank/DDBJ databases">
        <title>Finished chromosome of genome of Cylindrospermum stagnale PCC 7417.</title>
        <authorList>
            <consortium name="US DOE Joint Genome Institute"/>
            <person name="Gugger M."/>
            <person name="Coursin T."/>
            <person name="Rippka R."/>
            <person name="Tandeau De Marsac N."/>
            <person name="Huntemann M."/>
            <person name="Wei C.-L."/>
            <person name="Han J."/>
            <person name="Detter J.C."/>
            <person name="Han C."/>
            <person name="Tapia R."/>
            <person name="Chen A."/>
            <person name="Kyrpides N."/>
            <person name="Mavromatis K."/>
            <person name="Markowitz V."/>
            <person name="Szeto E."/>
            <person name="Ivanova N."/>
            <person name="Pagani I."/>
            <person name="Pati A."/>
            <person name="Goodwin L."/>
            <person name="Nordberg H.P."/>
            <person name="Cantor M.N."/>
            <person name="Hua S.X."/>
            <person name="Woyke T."/>
            <person name="Kerfeld C.A."/>
        </authorList>
    </citation>
    <scope>NUCLEOTIDE SEQUENCE [LARGE SCALE GENOMIC DNA]</scope>
    <source>
        <strain evidence="1 2">PCC 7417</strain>
    </source>
</reference>
<accession>K9X5Z6</accession>
<evidence type="ECO:0000313" key="2">
    <source>
        <dbReference type="Proteomes" id="UP000010475"/>
    </source>
</evidence>
<proteinExistence type="predicted"/>
<dbReference type="SUPFAM" id="SSF53335">
    <property type="entry name" value="S-adenosyl-L-methionine-dependent methyltransferases"/>
    <property type="match status" value="1"/>
</dbReference>
<dbReference type="RefSeq" id="WP_015211161.1">
    <property type="nucleotide sequence ID" value="NC_019757.1"/>
</dbReference>
<dbReference type="KEGG" id="csg:Cylst_5953"/>
<dbReference type="CDD" id="cd02440">
    <property type="entry name" value="AdoMet_MTases"/>
    <property type="match status" value="1"/>
</dbReference>
<dbReference type="Proteomes" id="UP000010475">
    <property type="component" value="Chromosome"/>
</dbReference>
<dbReference type="eggNOG" id="COG0500">
    <property type="taxonomic scope" value="Bacteria"/>
</dbReference>
<name>K9X5Z6_9NOST</name>
<dbReference type="Gene3D" id="3.40.50.150">
    <property type="entry name" value="Vaccinia Virus protein VP39"/>
    <property type="match status" value="1"/>
</dbReference>
<dbReference type="EMBL" id="CP003642">
    <property type="protein sequence ID" value="AFZ27928.1"/>
    <property type="molecule type" value="Genomic_DNA"/>
</dbReference>
<dbReference type="OrthoDB" id="9791837at2"/>
<gene>
    <name evidence="1" type="ORF">Cylst_5953</name>
</gene>
<sequence length="222" mass="25238">MTKTMFPLMNTLYNFILTTLKNPNQVIPKLKGKYNRFVMQVNESSIIGDTNDVFTASNLPSELIDKAIEIFNPTSVLDLGCGTGQAVSYFIEKGVPTVLGVEGSAVVIAQAKCSKFITQFDLNKELNLNRKFDMIFSYEFVEHIHSKHVDILLKNFSNHSNLIVLSAARPGQGGLGHFNEQYSEYWIEKFENEGYNYDVELTQILKAAEKMYPENILVFKRF</sequence>
<organism evidence="1 2">
    <name type="scientific">Cylindrospermum stagnale PCC 7417</name>
    <dbReference type="NCBI Taxonomy" id="56107"/>
    <lineage>
        <taxon>Bacteria</taxon>
        <taxon>Bacillati</taxon>
        <taxon>Cyanobacteriota</taxon>
        <taxon>Cyanophyceae</taxon>
        <taxon>Nostocales</taxon>
        <taxon>Nostocaceae</taxon>
        <taxon>Cylindrospermum</taxon>
    </lineage>
</organism>
<dbReference type="HOGENOM" id="CLU_1243632_0_0_3"/>